<dbReference type="GO" id="GO:0046872">
    <property type="term" value="F:metal ion binding"/>
    <property type="evidence" value="ECO:0007669"/>
    <property type="project" value="UniProtKB-KW"/>
</dbReference>
<dbReference type="InterPro" id="IPR003482">
    <property type="entry name" value="Whib"/>
</dbReference>
<proteinExistence type="inferred from homology"/>
<dbReference type="PROSITE" id="PS51674">
    <property type="entry name" value="4FE4S_WBL"/>
    <property type="match status" value="1"/>
</dbReference>
<protein>
    <recommendedName>
        <fullName evidence="11">Transcriptional regulator WhiB</fullName>
    </recommendedName>
</protein>
<evidence type="ECO:0000256" key="3">
    <source>
        <dbReference type="ARBA" id="ARBA00022485"/>
    </source>
</evidence>
<organism evidence="13">
    <name type="scientific">Rhodococcus opacus</name>
    <name type="common">Nocardia opaca</name>
    <dbReference type="NCBI Taxonomy" id="37919"/>
    <lineage>
        <taxon>Bacteria</taxon>
        <taxon>Bacillati</taxon>
        <taxon>Actinomycetota</taxon>
        <taxon>Actinomycetes</taxon>
        <taxon>Mycobacteriales</taxon>
        <taxon>Nocardiaceae</taxon>
        <taxon>Rhodococcus</taxon>
    </lineage>
</organism>
<comment type="PTM">
    <text evidence="11">Upon Fe-S cluster removal intramolecular disulfide bonds are formed.</text>
</comment>
<dbReference type="GO" id="GO:0003677">
    <property type="term" value="F:DNA binding"/>
    <property type="evidence" value="ECO:0007669"/>
    <property type="project" value="UniProtKB-UniRule"/>
</dbReference>
<keyword evidence="4 11" id="KW-0479">Metal-binding</keyword>
<comment type="PTM">
    <text evidence="11">The Fe-S cluster can be nitrosylated by nitric oxide (NO).</text>
</comment>
<keyword evidence="8 11" id="KW-0238">DNA-binding</keyword>
<dbReference type="GO" id="GO:0051539">
    <property type="term" value="F:4 iron, 4 sulfur cluster binding"/>
    <property type="evidence" value="ECO:0007669"/>
    <property type="project" value="UniProtKB-UniRule"/>
</dbReference>
<keyword evidence="5 11" id="KW-0408">Iron</keyword>
<dbReference type="GO" id="GO:0047134">
    <property type="term" value="F:protein-disulfide reductase [NAD(P)H] activity"/>
    <property type="evidence" value="ECO:0007669"/>
    <property type="project" value="TreeGrafter"/>
</dbReference>
<evidence type="ECO:0000256" key="9">
    <source>
        <dbReference type="ARBA" id="ARBA00023157"/>
    </source>
</evidence>
<comment type="cofactor">
    <cofactor evidence="11">
        <name>[4Fe-4S] cluster</name>
        <dbReference type="ChEBI" id="CHEBI:49883"/>
    </cofactor>
    <text evidence="11">Binds 1 [4Fe-4S] cluster per subunit. Following nitrosylation of the [4Fe-4S] cluster binds 1 [4Fe-8(NO)] cluster per subunit.</text>
</comment>
<feature type="binding site" evidence="11">
    <location>
        <position position="62"/>
    </location>
    <ligand>
        <name>[4Fe-4S] cluster</name>
        <dbReference type="ChEBI" id="CHEBI:49883"/>
    </ligand>
</feature>
<keyword evidence="11" id="KW-0963">Cytoplasm</keyword>
<keyword evidence="7 11" id="KW-0805">Transcription regulation</keyword>
<evidence type="ECO:0000256" key="2">
    <source>
        <dbReference type="ARBA" id="ARBA00006597"/>
    </source>
</evidence>
<dbReference type="PANTHER" id="PTHR38839">
    <property type="entry name" value="TRANSCRIPTIONAL REGULATOR WHID-RELATED"/>
    <property type="match status" value="1"/>
</dbReference>
<evidence type="ECO:0000256" key="11">
    <source>
        <dbReference type="HAMAP-Rule" id="MF_01479"/>
    </source>
</evidence>
<evidence type="ECO:0000256" key="6">
    <source>
        <dbReference type="ARBA" id="ARBA00023014"/>
    </source>
</evidence>
<keyword evidence="6 11" id="KW-0411">Iron-sulfur</keyword>
<sequence length="92" mass="10397">MPNGRQANRQSGLRREWRFHASCRSVSPDVFFGPDGERYGPRIRREREAKRICSSCLVLADCRAYAEESREGFGIWGGASEHERRALIGAVG</sequence>
<name>O84993_RHOOP</name>
<feature type="binding site" evidence="11">
    <location>
        <position position="23"/>
    </location>
    <ligand>
        <name>[4Fe-4S] cluster</name>
        <dbReference type="ChEBI" id="CHEBI:49883"/>
    </ligand>
</feature>
<comment type="similarity">
    <text evidence="2 11">Belongs to the WhiB family.</text>
</comment>
<evidence type="ECO:0000256" key="8">
    <source>
        <dbReference type="ARBA" id="ARBA00023125"/>
    </source>
</evidence>
<dbReference type="GO" id="GO:0005737">
    <property type="term" value="C:cytoplasm"/>
    <property type="evidence" value="ECO:0007669"/>
    <property type="project" value="UniProtKB-SubCell"/>
</dbReference>
<comment type="subcellular location">
    <subcellularLocation>
        <location evidence="1 11">Cytoplasm</location>
    </subcellularLocation>
</comment>
<dbReference type="GO" id="GO:0045454">
    <property type="term" value="P:cell redox homeostasis"/>
    <property type="evidence" value="ECO:0007669"/>
    <property type="project" value="TreeGrafter"/>
</dbReference>
<evidence type="ECO:0000256" key="7">
    <source>
        <dbReference type="ARBA" id="ARBA00023015"/>
    </source>
</evidence>
<dbReference type="Pfam" id="PF02467">
    <property type="entry name" value="Whib"/>
    <property type="match status" value="1"/>
</dbReference>
<evidence type="ECO:0000256" key="4">
    <source>
        <dbReference type="ARBA" id="ARBA00022723"/>
    </source>
</evidence>
<keyword evidence="3 11" id="KW-0004">4Fe-4S</keyword>
<feature type="binding site" evidence="11">
    <location>
        <position position="53"/>
    </location>
    <ligand>
        <name>[4Fe-4S] cluster</name>
        <dbReference type="ChEBI" id="CHEBI:49883"/>
    </ligand>
</feature>
<dbReference type="RefSeq" id="WP_081315597.1">
    <property type="nucleotide sequence ID" value="NZ_CP009112.1"/>
</dbReference>
<dbReference type="InterPro" id="IPR034768">
    <property type="entry name" value="4FE4S_WBL"/>
</dbReference>
<evidence type="ECO:0000259" key="12">
    <source>
        <dbReference type="PROSITE" id="PS51674"/>
    </source>
</evidence>
<keyword evidence="9 11" id="KW-1015">Disulfide bond</keyword>
<dbReference type="EMBL" id="AF030176">
    <property type="protein sequence ID" value="AAC38803.1"/>
    <property type="molecule type" value="Genomic_DNA"/>
</dbReference>
<dbReference type="GO" id="GO:0035731">
    <property type="term" value="F:dinitrosyl-iron complex binding"/>
    <property type="evidence" value="ECO:0007669"/>
    <property type="project" value="UniProtKB-UniRule"/>
</dbReference>
<dbReference type="GO" id="GO:0045892">
    <property type="term" value="P:negative regulation of DNA-templated transcription"/>
    <property type="evidence" value="ECO:0007669"/>
    <property type="project" value="TreeGrafter"/>
</dbReference>
<evidence type="ECO:0000256" key="10">
    <source>
        <dbReference type="ARBA" id="ARBA00023163"/>
    </source>
</evidence>
<gene>
    <name evidence="11" type="primary">whiB</name>
</gene>
<comment type="function">
    <text evidence="11">Acts as a transcriptional regulator. Probably redox-responsive. The apo- but not holo-form probably binds DNA.</text>
</comment>
<feature type="binding site" evidence="11">
    <location>
        <position position="56"/>
    </location>
    <ligand>
        <name>[4Fe-4S] cluster</name>
        <dbReference type="ChEBI" id="CHEBI:49883"/>
    </ligand>
</feature>
<evidence type="ECO:0000256" key="1">
    <source>
        <dbReference type="ARBA" id="ARBA00004496"/>
    </source>
</evidence>
<evidence type="ECO:0000313" key="13">
    <source>
        <dbReference type="EMBL" id="AAC38803.1"/>
    </source>
</evidence>
<feature type="domain" description="4Fe-4S Wbl-type" evidence="12">
    <location>
        <begin position="22"/>
        <end position="86"/>
    </location>
</feature>
<dbReference type="HAMAP" id="MF_01479">
    <property type="entry name" value="WhiB"/>
    <property type="match status" value="1"/>
</dbReference>
<dbReference type="AlphaFoldDB" id="O84993"/>
<keyword evidence="10 11" id="KW-0804">Transcription</keyword>
<accession>O84993</accession>
<reference evidence="13" key="1">
    <citation type="journal article" date="1998" name="J. Bacteriol.">
        <title>Characterization of the maleylacetate reductase MacA of Rhodococcus opacus 1CP and evidence for the presence of an isofunctional enzyme.</title>
        <authorList>
            <person name="Seibert V."/>
            <person name="Kourbatova E.M."/>
            <person name="Golovleva L.A."/>
            <person name="Schlomann M."/>
        </authorList>
    </citation>
    <scope>NUCLEOTIDE SEQUENCE</scope>
    <source>
        <strain evidence="13">1CP</strain>
    </source>
</reference>
<evidence type="ECO:0000256" key="5">
    <source>
        <dbReference type="ARBA" id="ARBA00023004"/>
    </source>
</evidence>